<evidence type="ECO:0000256" key="5">
    <source>
        <dbReference type="ARBA" id="ARBA00022884"/>
    </source>
</evidence>
<dbReference type="GeneID" id="106819003"/>
<dbReference type="InterPro" id="IPR009018">
    <property type="entry name" value="Signal_recog_particle_SRP9/14"/>
</dbReference>
<dbReference type="Proteomes" id="UP000695022">
    <property type="component" value="Unplaced"/>
</dbReference>
<evidence type="ECO:0000256" key="1">
    <source>
        <dbReference type="ARBA" id="ARBA00004496"/>
    </source>
</evidence>
<name>A0ABM1F3Y0_PRICU</name>
<proteinExistence type="inferred from homology"/>
<comment type="subunit">
    <text evidence="8">Heterodimer with SRP9; binds RNA as heterodimer. Component of a signal recognition particle (SRP) complex that consists of a 7SL RNA molecule of 300 nucleotides and six protein subunits: SRP72, SRP68, SRP54, SRP19, SRP14 and SRP9.</text>
</comment>
<evidence type="ECO:0000256" key="2">
    <source>
        <dbReference type="ARBA" id="ARBA00010349"/>
    </source>
</evidence>
<organism evidence="10 11">
    <name type="scientific">Priapulus caudatus</name>
    <name type="common">Priapulid worm</name>
    <dbReference type="NCBI Taxonomy" id="37621"/>
    <lineage>
        <taxon>Eukaryota</taxon>
        <taxon>Metazoa</taxon>
        <taxon>Ecdysozoa</taxon>
        <taxon>Scalidophora</taxon>
        <taxon>Priapulida</taxon>
        <taxon>Priapulimorpha</taxon>
        <taxon>Priapulimorphida</taxon>
        <taxon>Priapulidae</taxon>
        <taxon>Priapulus</taxon>
    </lineage>
</organism>
<evidence type="ECO:0000256" key="6">
    <source>
        <dbReference type="ARBA" id="ARBA00023135"/>
    </source>
</evidence>
<keyword evidence="5 8" id="KW-0694">RNA-binding</keyword>
<dbReference type="Gene3D" id="3.30.720.10">
    <property type="entry name" value="Signal recognition particle alu RNA binding heterodimer, srp9/1"/>
    <property type="match status" value="1"/>
</dbReference>
<comment type="subcellular location">
    <subcellularLocation>
        <location evidence="1 8">Cytoplasm</location>
    </subcellularLocation>
</comment>
<evidence type="ECO:0000313" key="11">
    <source>
        <dbReference type="RefSeq" id="XP_014679151.1"/>
    </source>
</evidence>
<comment type="similarity">
    <text evidence="2 8">Belongs to the SRP14 family.</text>
</comment>
<evidence type="ECO:0000313" key="10">
    <source>
        <dbReference type="Proteomes" id="UP000695022"/>
    </source>
</evidence>
<dbReference type="RefSeq" id="XP_014679151.1">
    <property type="nucleotide sequence ID" value="XM_014823665.1"/>
</dbReference>
<keyword evidence="10" id="KW-1185">Reference proteome</keyword>
<accession>A0ABM1F3Y0</accession>
<evidence type="ECO:0000256" key="4">
    <source>
        <dbReference type="ARBA" id="ARBA00022490"/>
    </source>
</evidence>
<dbReference type="SUPFAM" id="SSF54762">
    <property type="entry name" value="Signal recognition particle alu RNA binding heterodimer, SRP9/14"/>
    <property type="match status" value="1"/>
</dbReference>
<dbReference type="PANTHER" id="PTHR12013">
    <property type="entry name" value="SIGNAL RECOGNITION PARTICLE 14 KD PROTEIN"/>
    <property type="match status" value="1"/>
</dbReference>
<evidence type="ECO:0000256" key="8">
    <source>
        <dbReference type="RuleBase" id="RU368100"/>
    </source>
</evidence>
<keyword evidence="7 8" id="KW-0687">Ribonucleoprotein</keyword>
<evidence type="ECO:0000256" key="9">
    <source>
        <dbReference type="SAM" id="MobiDB-lite"/>
    </source>
</evidence>
<protein>
    <recommendedName>
        <fullName evidence="3 8">Signal recognition particle 14 kDa protein</fullName>
        <shortName evidence="8">SRP14</shortName>
    </recommendedName>
</protein>
<evidence type="ECO:0000256" key="7">
    <source>
        <dbReference type="ARBA" id="ARBA00023274"/>
    </source>
</evidence>
<evidence type="ECO:0000256" key="3">
    <source>
        <dbReference type="ARBA" id="ARBA00017926"/>
    </source>
</evidence>
<feature type="region of interest" description="Disordered" evidence="9">
    <location>
        <begin position="1"/>
        <end position="23"/>
    </location>
</feature>
<dbReference type="Pfam" id="PF02290">
    <property type="entry name" value="SRP14"/>
    <property type="match status" value="1"/>
</dbReference>
<dbReference type="InterPro" id="IPR003210">
    <property type="entry name" value="Signal_recog_particle_SRP14"/>
</dbReference>
<sequence length="79" mass="9078">MKKYDGRTKPKPTTSKQKHLQPPNEYKCLMRATLGNRKLSTIINAKDVNKFQLAYSNVLKANLEGLRKRDKKTKMAKAT</sequence>
<keyword evidence="6 8" id="KW-0733">Signal recognition particle</keyword>
<reference evidence="11" key="1">
    <citation type="submission" date="2025-08" db="UniProtKB">
        <authorList>
            <consortium name="RefSeq"/>
        </authorList>
    </citation>
    <scope>IDENTIFICATION</scope>
</reference>
<comment type="function">
    <text evidence="8">Component of the signal recognition particle (SRP) complex, a ribonucleoprotein complex that mediates the cotranslational targeting of secretory and membrane proteins to the endoplasmic reticulum (ER). SRP9 together with SRP14 and the Alu portion of the SRP RNA, constitutes the elongation arrest domain of SRP. The complex of SRP9 and SRP14 is required for SRP RNA binding.</text>
</comment>
<keyword evidence="4 8" id="KW-0963">Cytoplasm</keyword>
<gene>
    <name evidence="11" type="primary">LOC106819003</name>
</gene>